<dbReference type="OrthoDB" id="7480412at2759"/>
<evidence type="ECO:0000313" key="2">
    <source>
        <dbReference type="Proteomes" id="UP001153709"/>
    </source>
</evidence>
<dbReference type="Proteomes" id="UP001153709">
    <property type="component" value="Chromosome 5"/>
</dbReference>
<dbReference type="AlphaFoldDB" id="A0A9N9XB47"/>
<dbReference type="EMBL" id="OU898280">
    <property type="protein sequence ID" value="CAG9834595.1"/>
    <property type="molecule type" value="Genomic_DNA"/>
</dbReference>
<evidence type="ECO:0008006" key="3">
    <source>
        <dbReference type="Google" id="ProtNLM"/>
    </source>
</evidence>
<keyword evidence="2" id="KW-1185">Reference proteome</keyword>
<organism evidence="1 2">
    <name type="scientific">Diabrotica balteata</name>
    <name type="common">Banded cucumber beetle</name>
    <dbReference type="NCBI Taxonomy" id="107213"/>
    <lineage>
        <taxon>Eukaryota</taxon>
        <taxon>Metazoa</taxon>
        <taxon>Ecdysozoa</taxon>
        <taxon>Arthropoda</taxon>
        <taxon>Hexapoda</taxon>
        <taxon>Insecta</taxon>
        <taxon>Pterygota</taxon>
        <taxon>Neoptera</taxon>
        <taxon>Endopterygota</taxon>
        <taxon>Coleoptera</taxon>
        <taxon>Polyphaga</taxon>
        <taxon>Cucujiformia</taxon>
        <taxon>Chrysomeloidea</taxon>
        <taxon>Chrysomelidae</taxon>
        <taxon>Galerucinae</taxon>
        <taxon>Diabroticina</taxon>
        <taxon>Diabroticites</taxon>
        <taxon>Diabrotica</taxon>
    </lineage>
</organism>
<protein>
    <recommendedName>
        <fullName evidence="3">Reverse transcriptase domain-containing protein</fullName>
    </recommendedName>
</protein>
<evidence type="ECO:0000313" key="1">
    <source>
        <dbReference type="EMBL" id="CAG9834595.1"/>
    </source>
</evidence>
<reference evidence="1" key="1">
    <citation type="submission" date="2022-01" db="EMBL/GenBank/DDBJ databases">
        <authorList>
            <person name="King R."/>
        </authorList>
    </citation>
    <scope>NUCLEOTIDE SEQUENCE</scope>
</reference>
<accession>A0A9N9XB47</accession>
<gene>
    <name evidence="1" type="ORF">DIABBA_LOCUS7888</name>
</gene>
<name>A0A9N9XB47_DIABA</name>
<proteinExistence type="predicted"/>
<sequence>MIKYINWANKGINVNGRKLSHLRYADNIVIFATSFEDELGKNKKKMTNLPNIREIKLNDINLQSVSKYIYLGQIMKVNKENQTATITRRIRLAWARFRKVNQDMRNMEIRAWRRKAMDRDDWKKFLGRLGPTQGCKAKNDDNDVSSLYSRVVYRRGHSPSLIWIK</sequence>